<gene>
    <name evidence="4" type="ORF">BITS_5025</name>
</gene>
<dbReference type="GO" id="GO:0005975">
    <property type="term" value="P:carbohydrate metabolic process"/>
    <property type="evidence" value="ECO:0007669"/>
    <property type="project" value="InterPro"/>
</dbReference>
<dbReference type="Pfam" id="PF07944">
    <property type="entry name" value="Beta-AFase-like_GH127_cat"/>
    <property type="match status" value="2"/>
</dbReference>
<accession>A0A087E9J7</accession>
<feature type="domain" description="Non-reducing end beta-L-arabinofuranosidase-like GH127 catalytic" evidence="1">
    <location>
        <begin position="12"/>
        <end position="159"/>
    </location>
</feature>
<dbReference type="STRING" id="356829.BITS_5025"/>
<keyword evidence="5" id="KW-1185">Reference proteome</keyword>
<feature type="domain" description="Non-reducing end beta-L-arabinofuranosidase-like GH127 catalytic" evidence="1">
    <location>
        <begin position="190"/>
        <end position="422"/>
    </location>
</feature>
<dbReference type="EMBL" id="JGZU01000018">
    <property type="protein sequence ID" value="KFJ04448.1"/>
    <property type="molecule type" value="Genomic_DNA"/>
</dbReference>
<name>A0A087E9J7_9BIFI</name>
<dbReference type="eggNOG" id="COG3533">
    <property type="taxonomic scope" value="Bacteria"/>
</dbReference>
<dbReference type="AlphaFoldDB" id="A0A087E9J7"/>
<sequence>MLRKIHRFPDRDVTLLPGSEYADAQDAGAAYVLSLDPERLLAPYRQESGVSGEAKPYPNWESMGMGGHIGGHYLSALAGYWGITEGLEFLERAERMTRGLLECQTAGKNGYVGGIPQSRELFAELANGDIRAQSFDLNGSWVPLYNLHKLFAGLIDCWTAFAPQNSEQGDADLEMRRTPVMPDVVSRAQAVSERAKAIVLNLAHWWCELFDRVSDEAFQRMLTCEFGGMNESFAQLYELTGKQRYLEEAKRFTDAVFFDPLADGKDELTGFHANTQIPKVLGYERIAEIEDDSRYSNAVATFWNSVTGRRSVSIGAHSVAEHFHAVDDFGEMMSSRQGVETCNSYNMSKLAERLFMQTGESRYLDFYERVLENHLVSTIGVHEKGFVYFTPMRPQHYRVYSSAQECFWCCVGSGLENHARYGRLIYAYEDRQNDDAQYGENELSVNLFMDSQLLWRSQGMTVVQRYAPRQGQCNEGMLSFTSEYAGEHLITVHIRRPWWCQKTEYAFEGCEGAVTMGTESHAEHDGYQVAKHTGPVRYDTVRLQWQGKGAARVIVRHCVAVSFEPLPDGSAWASVLRGPKVMAFRGDDMDLDGLVSDSSRAGHIASGPMRPMSGLPVISGSGEEVVAPQSRSDGTVDVRAVQRDLLAGAMKNRVLRLVPFSSIEASRYSVYLPWAKNGDVQSVMQNLQEIDAAESSEELLICDEVRCGEQQSEVDHQYQGEHDEQGHQGQIRYRKALSSGHFSYMLRDWERRGDSIRVRWMAGSGSVADADSERVGNEYKLFINDNLMRRTERVKENGVTVDRYAIERGNVGRGEEMASRIRIEAVDAATPLFISVAVMKSEA</sequence>
<dbReference type="Pfam" id="PF16375">
    <property type="entry name" value="DUF4986"/>
    <property type="match status" value="1"/>
</dbReference>
<dbReference type="Proteomes" id="UP000029080">
    <property type="component" value="Unassembled WGS sequence"/>
</dbReference>
<evidence type="ECO:0000313" key="4">
    <source>
        <dbReference type="EMBL" id="KFJ04448.1"/>
    </source>
</evidence>
<dbReference type="PANTHER" id="PTHR31151">
    <property type="entry name" value="PROLINE-TRNA LIGASE (DUF1680)"/>
    <property type="match status" value="1"/>
</dbReference>
<dbReference type="InterPro" id="IPR032275">
    <property type="entry name" value="DUF4986"/>
</dbReference>
<evidence type="ECO:0000313" key="5">
    <source>
        <dbReference type="Proteomes" id="UP000029080"/>
    </source>
</evidence>
<feature type="domain" description="DUF4986" evidence="2">
    <location>
        <begin position="589"/>
        <end position="671"/>
    </location>
</feature>
<dbReference type="Pfam" id="PF20620">
    <property type="entry name" value="DUF6805"/>
    <property type="match status" value="1"/>
</dbReference>
<dbReference type="PANTHER" id="PTHR31151:SF0">
    <property type="entry name" value="PROLINE-TRNA LIGASE (DUF1680)"/>
    <property type="match status" value="1"/>
</dbReference>
<dbReference type="OrthoDB" id="9757939at2"/>
<organism evidence="4 5">
    <name type="scientific">Bifidobacterium tsurumiense</name>
    <dbReference type="NCBI Taxonomy" id="356829"/>
    <lineage>
        <taxon>Bacteria</taxon>
        <taxon>Bacillati</taxon>
        <taxon>Actinomycetota</taxon>
        <taxon>Actinomycetes</taxon>
        <taxon>Bifidobacteriales</taxon>
        <taxon>Bifidobacteriaceae</taxon>
        <taxon>Bifidobacterium</taxon>
    </lineage>
</organism>
<proteinExistence type="predicted"/>
<dbReference type="RefSeq" id="WP_026642336.1">
    <property type="nucleotide sequence ID" value="NZ_JGZU01000018.1"/>
</dbReference>
<protein>
    <submittedName>
        <fullName evidence="4">Acetyl-CoA carboxylase</fullName>
    </submittedName>
</protein>
<dbReference type="InterPro" id="IPR012878">
    <property type="entry name" value="Beta-AFase-like_GH127_cat"/>
</dbReference>
<dbReference type="SUPFAM" id="SSF48208">
    <property type="entry name" value="Six-hairpin glycosidases"/>
    <property type="match status" value="1"/>
</dbReference>
<reference evidence="4 5" key="1">
    <citation type="submission" date="2014-03" db="EMBL/GenBank/DDBJ databases">
        <title>Genomics of Bifidobacteria.</title>
        <authorList>
            <person name="Ventura M."/>
            <person name="Milani C."/>
            <person name="Lugli G.A."/>
        </authorList>
    </citation>
    <scope>NUCLEOTIDE SEQUENCE [LARGE SCALE GENOMIC DNA]</scope>
    <source>
        <strain evidence="4 5">JCM 13495</strain>
    </source>
</reference>
<feature type="domain" description="Glycoside hydrolase GH146 substrate-binding" evidence="3">
    <location>
        <begin position="702"/>
        <end position="806"/>
    </location>
</feature>
<dbReference type="InterPro" id="IPR046544">
    <property type="entry name" value="GH146_SB_dom"/>
</dbReference>
<evidence type="ECO:0000259" key="1">
    <source>
        <dbReference type="Pfam" id="PF07944"/>
    </source>
</evidence>
<dbReference type="InterPro" id="IPR008928">
    <property type="entry name" value="6-hairpin_glycosidase_sf"/>
</dbReference>
<evidence type="ECO:0000259" key="2">
    <source>
        <dbReference type="Pfam" id="PF16375"/>
    </source>
</evidence>
<evidence type="ECO:0000259" key="3">
    <source>
        <dbReference type="Pfam" id="PF20620"/>
    </source>
</evidence>
<comment type="caution">
    <text evidence="4">The sequence shown here is derived from an EMBL/GenBank/DDBJ whole genome shotgun (WGS) entry which is preliminary data.</text>
</comment>